<feature type="region of interest" description="Disordered" evidence="2">
    <location>
        <begin position="1"/>
        <end position="26"/>
    </location>
</feature>
<reference evidence="3 4" key="1">
    <citation type="journal article" date="2015" name="Sci. Rep.">
        <title>Genome of the facultative scuticociliatosis pathogen Pseudocohnilembus persalinus provides insight into its virulence through horizontal gene transfer.</title>
        <authorList>
            <person name="Xiong J."/>
            <person name="Wang G."/>
            <person name="Cheng J."/>
            <person name="Tian M."/>
            <person name="Pan X."/>
            <person name="Warren A."/>
            <person name="Jiang C."/>
            <person name="Yuan D."/>
            <person name="Miao W."/>
        </authorList>
    </citation>
    <scope>NUCLEOTIDE SEQUENCE [LARGE SCALE GENOMIC DNA]</scope>
    <source>
        <strain evidence="3">36N120E</strain>
    </source>
</reference>
<feature type="region of interest" description="Disordered" evidence="2">
    <location>
        <begin position="349"/>
        <end position="369"/>
    </location>
</feature>
<feature type="compositionally biased region" description="Low complexity" evidence="2">
    <location>
        <begin position="919"/>
        <end position="932"/>
    </location>
</feature>
<feature type="region of interest" description="Disordered" evidence="2">
    <location>
        <begin position="1016"/>
        <end position="1046"/>
    </location>
</feature>
<feature type="coiled-coil region" evidence="1">
    <location>
        <begin position="811"/>
        <end position="862"/>
    </location>
</feature>
<gene>
    <name evidence="3" type="ORF">PPERSA_06074</name>
</gene>
<dbReference type="EMBL" id="LDAU01000098">
    <property type="protein sequence ID" value="KRX06192.1"/>
    <property type="molecule type" value="Genomic_DNA"/>
</dbReference>
<evidence type="ECO:0008006" key="5">
    <source>
        <dbReference type="Google" id="ProtNLM"/>
    </source>
</evidence>
<dbReference type="AlphaFoldDB" id="A0A0V0QW11"/>
<evidence type="ECO:0000313" key="3">
    <source>
        <dbReference type="EMBL" id="KRX06192.1"/>
    </source>
</evidence>
<dbReference type="PANTHER" id="PTHR38150:SF1">
    <property type="entry name" value="PFU DOMAIN-CONTAINING PROTEIN"/>
    <property type="match status" value="1"/>
</dbReference>
<feature type="region of interest" description="Disordered" evidence="2">
    <location>
        <begin position="908"/>
        <end position="973"/>
    </location>
</feature>
<feature type="compositionally biased region" description="Low complexity" evidence="2">
    <location>
        <begin position="946"/>
        <end position="963"/>
    </location>
</feature>
<dbReference type="Proteomes" id="UP000054937">
    <property type="component" value="Unassembled WGS sequence"/>
</dbReference>
<feature type="compositionally biased region" description="Low complexity" evidence="2">
    <location>
        <begin position="351"/>
        <end position="360"/>
    </location>
</feature>
<comment type="caution">
    <text evidence="3">The sequence shown here is derived from an EMBL/GenBank/DDBJ whole genome shotgun (WGS) entry which is preliminary data.</text>
</comment>
<feature type="region of interest" description="Disordered" evidence="2">
    <location>
        <begin position="734"/>
        <end position="753"/>
    </location>
</feature>
<feature type="compositionally biased region" description="Polar residues" evidence="2">
    <location>
        <begin position="483"/>
        <end position="493"/>
    </location>
</feature>
<evidence type="ECO:0000256" key="2">
    <source>
        <dbReference type="SAM" id="MobiDB-lite"/>
    </source>
</evidence>
<evidence type="ECO:0000256" key="1">
    <source>
        <dbReference type="SAM" id="Coils"/>
    </source>
</evidence>
<keyword evidence="1" id="KW-0175">Coiled coil</keyword>
<dbReference type="PANTHER" id="PTHR38150">
    <property type="entry name" value="EF-HAND DOMAIN-CONTAINING PROTEIN"/>
    <property type="match status" value="1"/>
</dbReference>
<proteinExistence type="predicted"/>
<dbReference type="InParanoid" id="A0A0V0QW11"/>
<protein>
    <recommendedName>
        <fullName evidence="5">EF-hand domain-containing protein</fullName>
    </recommendedName>
</protein>
<keyword evidence="4" id="KW-1185">Reference proteome</keyword>
<organism evidence="3 4">
    <name type="scientific">Pseudocohnilembus persalinus</name>
    <name type="common">Ciliate</name>
    <dbReference type="NCBI Taxonomy" id="266149"/>
    <lineage>
        <taxon>Eukaryota</taxon>
        <taxon>Sar</taxon>
        <taxon>Alveolata</taxon>
        <taxon>Ciliophora</taxon>
        <taxon>Intramacronucleata</taxon>
        <taxon>Oligohymenophorea</taxon>
        <taxon>Scuticociliatia</taxon>
        <taxon>Philasterida</taxon>
        <taxon>Pseudocohnilembidae</taxon>
        <taxon>Pseudocohnilembus</taxon>
    </lineage>
</organism>
<feature type="coiled-coil region" evidence="1">
    <location>
        <begin position="404"/>
        <end position="467"/>
    </location>
</feature>
<sequence length="1046" mass="124484">MFAKPHSKTPLALRKNSHLNSLNSSKTARNLSNNSILKNSILNRAKTPSHSTLNRSQHIMNMANSKKMNVKSYTILAEKLQKQIIQILEEIDPKKANLIDFQQAGRLFTQLEIFQVINYNEKFQLTNLEKFTATDLGVKKRKQAEMQLHEQLWILFSNYELCLDYVQIEIVYNIMIKLLDPMTYSPQEYHEQAQQILQYLGKTDEQIQDIINKAQQKNSDLIPWSPLQMVQKFKQLRQTGHFFKKTSPQPCKQEAAILHDYKTNKYSHSPAINPSSLHIDAINRQKFIQENNLTPKNNYNKQINQHNNLPQGEFSNQRGFRQPTERMKLLQQKIYGHTEFFPINQDHEQENQNQNSNQNQIRREKNSHPFNYNKELISEYKQNFVEKKIEPNDPLNQILFSENIAQDKQEKTEEENKIKNEIHQSQEINENQEEKNGKVDVVDILYKKEENRKKKIQEQKEQKILEETKNCTFQPKINEKNTKNLNQSNNDLQPTVFDRLNKPKVGKDKVQSLEEDREYQQRQKELQELEENCHFAPQINQNKLDYNNIKGNVQVNGFEKNVGRMKYAAEQNQIKKQKLEHKPAGENYEKKKSQKANPPQMLTRPKKEKKPFLILEINIAPGKSGKLSLVEDDDAQKVAKNFCKQYDLNDQAREIIATDIQQQIDLYKEKQILKKQKLLQKQQKIQQQQQLIQNQIQKQKQKQQQFQEQEQEEFQSDNHSLKHSVSQPIIQNNYQNPYQNQPISPTNINQNQFQTNQNNFQPQFNQQQQFQQQYKNPKYTYIHPQSANQLQFSPSFSNSSNIESDLSDRYMQALKKKQMKEQKELEKLQKELELQKLKANQYRNQREEVEDFDENYSSFKKELQNSQKPKKKWQKPDQQYFQKLSSNQNNSVSSQDEDEEEEIQIQNFNKKNNKKQNLKYKNQQQQQQFQEQPFKKSQKQNLKAGNYNNNKHINNKFNNNLNKSSEEENNLENTSYDSGYYEQQYLQLQEQNYQKYGYVPDFSNKFVHTKYQDDYKQRGIPTDPRKNNLYNYNQFGEDTDSGYNEY</sequence>
<dbReference type="OrthoDB" id="273382at2759"/>
<feature type="compositionally biased region" description="Basic and acidic residues" evidence="2">
    <location>
        <begin position="580"/>
        <end position="591"/>
    </location>
</feature>
<feature type="region of interest" description="Disordered" evidence="2">
    <location>
        <begin position="573"/>
        <end position="604"/>
    </location>
</feature>
<evidence type="ECO:0000313" key="4">
    <source>
        <dbReference type="Proteomes" id="UP000054937"/>
    </source>
</evidence>
<feature type="region of interest" description="Disordered" evidence="2">
    <location>
        <begin position="703"/>
        <end position="723"/>
    </location>
</feature>
<name>A0A0V0QW11_PSEPJ</name>
<accession>A0A0V0QW11</accession>
<feature type="region of interest" description="Disordered" evidence="2">
    <location>
        <begin position="475"/>
        <end position="497"/>
    </location>
</feature>